<comment type="caution">
    <text evidence="1">The sequence shown here is derived from an EMBL/GenBank/DDBJ whole genome shotgun (WGS) entry which is preliminary data.</text>
</comment>
<sequence length="83" mass="9473">MQLDLVLTEESTHLSNTKNLSISQDFWGPMIIFVYGSSYARMTSLVPPCMWLLKKFPGVLIDTIGCLFLFSYDVLVEVDMQYA</sequence>
<reference evidence="1 2" key="1">
    <citation type="submission" date="2015-08" db="EMBL/GenBank/DDBJ databases">
        <title>Genome sequencing of Penicillium nordicum.</title>
        <authorList>
            <person name="Nguyen H.D."/>
            <person name="Seifert K.A."/>
        </authorList>
    </citation>
    <scope>NUCLEOTIDE SEQUENCE [LARGE SCALE GENOMIC DNA]</scope>
    <source>
        <strain evidence="1 2">DAOMC 185683</strain>
    </source>
</reference>
<accession>A0A0M8P1F0</accession>
<name>A0A0M8P1F0_9EURO</name>
<dbReference type="Proteomes" id="UP000037696">
    <property type="component" value="Unassembled WGS sequence"/>
</dbReference>
<gene>
    <name evidence="1" type="ORF">ACN38_g10520</name>
</gene>
<proteinExistence type="predicted"/>
<organism evidence="1 2">
    <name type="scientific">Penicillium nordicum</name>
    <dbReference type="NCBI Taxonomy" id="229535"/>
    <lineage>
        <taxon>Eukaryota</taxon>
        <taxon>Fungi</taxon>
        <taxon>Dikarya</taxon>
        <taxon>Ascomycota</taxon>
        <taxon>Pezizomycotina</taxon>
        <taxon>Eurotiomycetes</taxon>
        <taxon>Eurotiomycetidae</taxon>
        <taxon>Eurotiales</taxon>
        <taxon>Aspergillaceae</taxon>
        <taxon>Penicillium</taxon>
    </lineage>
</organism>
<dbReference type="EMBL" id="LHQQ01000241">
    <property type="protein sequence ID" value="KOS38661.1"/>
    <property type="molecule type" value="Genomic_DNA"/>
</dbReference>
<protein>
    <submittedName>
        <fullName evidence="1">Uncharacterized protein</fullName>
    </submittedName>
</protein>
<dbReference type="AlphaFoldDB" id="A0A0M8P1F0"/>
<evidence type="ECO:0000313" key="1">
    <source>
        <dbReference type="EMBL" id="KOS38661.1"/>
    </source>
</evidence>
<keyword evidence="2" id="KW-1185">Reference proteome</keyword>
<evidence type="ECO:0000313" key="2">
    <source>
        <dbReference type="Proteomes" id="UP000037696"/>
    </source>
</evidence>